<dbReference type="InParanoid" id="A0A7N2LWS6"/>
<evidence type="ECO:0000313" key="10">
    <source>
        <dbReference type="EnsemblPlants" id="QL06p027029:mrna"/>
    </source>
</evidence>
<dbReference type="GO" id="GO:0003677">
    <property type="term" value="F:DNA binding"/>
    <property type="evidence" value="ECO:0007669"/>
    <property type="project" value="UniProtKB-KW"/>
</dbReference>
<dbReference type="PANTHER" id="PTHR32166">
    <property type="entry name" value="OSJNBA0013A04.12 PROTEIN"/>
    <property type="match status" value="1"/>
</dbReference>
<dbReference type="InterPro" id="IPR012337">
    <property type="entry name" value="RNaseH-like_sf"/>
</dbReference>
<dbReference type="GO" id="GO:0005634">
    <property type="term" value="C:nucleus"/>
    <property type="evidence" value="ECO:0007669"/>
    <property type="project" value="UniProtKB-SubCell"/>
</dbReference>
<keyword evidence="11" id="KW-1185">Reference proteome</keyword>
<evidence type="ECO:0000256" key="8">
    <source>
        <dbReference type="SAM" id="MobiDB-lite"/>
    </source>
</evidence>
<evidence type="ECO:0000313" key="11">
    <source>
        <dbReference type="Proteomes" id="UP000594261"/>
    </source>
</evidence>
<dbReference type="InterPro" id="IPR008906">
    <property type="entry name" value="HATC_C_dom"/>
</dbReference>
<dbReference type="EnsemblPlants" id="QL06p027029:mrna">
    <property type="protein sequence ID" value="QL06p027029:mrna"/>
    <property type="gene ID" value="QL06p027029"/>
</dbReference>
<dbReference type="OrthoDB" id="1741262at2759"/>
<dbReference type="GO" id="GO:0008270">
    <property type="term" value="F:zinc ion binding"/>
    <property type="evidence" value="ECO:0007669"/>
    <property type="project" value="UniProtKB-KW"/>
</dbReference>
<evidence type="ECO:0000256" key="5">
    <source>
        <dbReference type="ARBA" id="ARBA00023125"/>
    </source>
</evidence>
<name>A0A7N2LWS6_QUELO</name>
<feature type="region of interest" description="Disordered" evidence="8">
    <location>
        <begin position="663"/>
        <end position="750"/>
    </location>
</feature>
<keyword evidence="6" id="KW-0539">Nucleus</keyword>
<reference evidence="10" key="2">
    <citation type="submission" date="2021-01" db="UniProtKB">
        <authorList>
            <consortium name="EnsemblPlants"/>
        </authorList>
    </citation>
    <scope>IDENTIFICATION</scope>
</reference>
<evidence type="ECO:0000259" key="9">
    <source>
        <dbReference type="PROSITE" id="PS50808"/>
    </source>
</evidence>
<dbReference type="GeneID" id="115950051"/>
<comment type="subcellular location">
    <subcellularLocation>
        <location evidence="1">Nucleus</location>
    </subcellularLocation>
</comment>
<dbReference type="GO" id="GO:0046983">
    <property type="term" value="F:protein dimerization activity"/>
    <property type="evidence" value="ECO:0007669"/>
    <property type="project" value="InterPro"/>
</dbReference>
<evidence type="ECO:0000256" key="1">
    <source>
        <dbReference type="ARBA" id="ARBA00004123"/>
    </source>
</evidence>
<dbReference type="AlphaFoldDB" id="A0A7N2LWS6"/>
<dbReference type="PROSITE" id="PS50808">
    <property type="entry name" value="ZF_BED"/>
    <property type="match status" value="1"/>
</dbReference>
<proteinExistence type="predicted"/>
<evidence type="ECO:0000256" key="7">
    <source>
        <dbReference type="PROSITE-ProRule" id="PRU00027"/>
    </source>
</evidence>
<feature type="domain" description="BED-type" evidence="9">
    <location>
        <begin position="17"/>
        <end position="71"/>
    </location>
</feature>
<accession>A0A7N2LWS6</accession>
<feature type="region of interest" description="Disordered" evidence="8">
    <location>
        <begin position="1"/>
        <end position="23"/>
    </location>
</feature>
<keyword evidence="3 7" id="KW-0863">Zinc-finger</keyword>
<feature type="compositionally biased region" description="Acidic residues" evidence="8">
    <location>
        <begin position="699"/>
        <end position="713"/>
    </location>
</feature>
<dbReference type="Proteomes" id="UP000594261">
    <property type="component" value="Chromosome 6"/>
</dbReference>
<evidence type="ECO:0000256" key="6">
    <source>
        <dbReference type="ARBA" id="ARBA00023242"/>
    </source>
</evidence>
<dbReference type="SUPFAM" id="SSF53098">
    <property type="entry name" value="Ribonuclease H-like"/>
    <property type="match status" value="1"/>
</dbReference>
<dbReference type="RefSeq" id="XP_030923161.1">
    <property type="nucleotide sequence ID" value="XM_031067301.1"/>
</dbReference>
<organism evidence="10 11">
    <name type="scientific">Quercus lobata</name>
    <name type="common">Valley oak</name>
    <dbReference type="NCBI Taxonomy" id="97700"/>
    <lineage>
        <taxon>Eukaryota</taxon>
        <taxon>Viridiplantae</taxon>
        <taxon>Streptophyta</taxon>
        <taxon>Embryophyta</taxon>
        <taxon>Tracheophyta</taxon>
        <taxon>Spermatophyta</taxon>
        <taxon>Magnoliopsida</taxon>
        <taxon>eudicotyledons</taxon>
        <taxon>Gunneridae</taxon>
        <taxon>Pentapetalae</taxon>
        <taxon>rosids</taxon>
        <taxon>fabids</taxon>
        <taxon>Fagales</taxon>
        <taxon>Fagaceae</taxon>
        <taxon>Quercus</taxon>
    </lineage>
</organism>
<dbReference type="PANTHER" id="PTHR32166:SF122">
    <property type="entry name" value="OS09G0499600 PROTEIN"/>
    <property type="match status" value="1"/>
</dbReference>
<feature type="compositionally biased region" description="Acidic residues" evidence="8">
    <location>
        <begin position="663"/>
        <end position="680"/>
    </location>
</feature>
<reference evidence="10 11" key="1">
    <citation type="journal article" date="2016" name="G3 (Bethesda)">
        <title>First Draft Assembly and Annotation of the Genome of a California Endemic Oak Quercus lobata Nee (Fagaceae).</title>
        <authorList>
            <person name="Sork V.L."/>
            <person name="Fitz-Gibbon S.T."/>
            <person name="Puiu D."/>
            <person name="Crepeau M."/>
            <person name="Gugger P.F."/>
            <person name="Sherman R."/>
            <person name="Stevens K."/>
            <person name="Langley C.H."/>
            <person name="Pellegrini M."/>
            <person name="Salzberg S.L."/>
        </authorList>
    </citation>
    <scope>NUCLEOTIDE SEQUENCE [LARGE SCALE GENOMIC DNA]</scope>
    <source>
        <strain evidence="10 11">cv. SW786</strain>
    </source>
</reference>
<evidence type="ECO:0000256" key="3">
    <source>
        <dbReference type="ARBA" id="ARBA00022771"/>
    </source>
</evidence>
<gene>
    <name evidence="10" type="primary">LOC115950051</name>
</gene>
<dbReference type="KEGG" id="qlo:115950051"/>
<dbReference type="InterPro" id="IPR007021">
    <property type="entry name" value="DUF659"/>
</dbReference>
<sequence>MSNLARKKIKRKNAPGNRSDLGWEHGVEVGSRQVQCNYCKEIHSGGIYRLKHHLAGTRKNVSACPSVPEKVREKFATLLYAQSEASIKKKRWYTIEEEDDGNDDELVEVQQLHSSKGRGKHIGSMDKFVTKNKQVTMNRVFKKGERDLVIQQIARFFYTSAIPFNCVKNPEFLQMIDMISRFGIGLKPPSYHEIRETCLKKEVDFTQQMLEEYKIEWKKTGCSIMSDGWSDKKRRSICNFLVNSPKGTIFLYSIDTSNISKTAEKVCQMLDEVVDRVGEENVVQLVTDNAANYKLAGEMLMQKRKCLFWTPCAAHCLDLILEDFEKKIKDHKYTIAKGKKITTFIYSRAMLLNWLRDFTKGRELIRPAATRFATSYLTLSCLNEFKGELMAMFSSEQWRCSKFAKTKEGKRIHAIVMDNNGFWRLVVKCLKAAIPLLKVLRLVDSDTPPMGFIYQEMEKAKEEIQKNFNNVQKSYKEIWDIIDDRWEMQLHRPLHAAGYYLNPSIHYDPSFDPGSDIKLGLYTCLQRMVPEVSDRKKIDMQLEKFKQAKGLFGIEAAILARDTKQPAEWWDSYGDDCPELKKFAIRILSLTCSSSGCERNWSAFEMVHSKRRNRLHQKKMNDLVFVMYNLKIKQKRAKPLSTKEEIGLENLSSDDEWLAADSVDSEDDSADFNEDNEGDDEVSRVAAKGKSVLVHDVSDEFPENDDGSNDDDSDRPPPGFERVRDFDDYAMDVDTRKDIDDEMRYDNDSD</sequence>
<evidence type="ECO:0000256" key="2">
    <source>
        <dbReference type="ARBA" id="ARBA00022723"/>
    </source>
</evidence>
<feature type="compositionally biased region" description="Basic and acidic residues" evidence="8">
    <location>
        <begin position="721"/>
        <end position="750"/>
    </location>
</feature>
<dbReference type="InterPro" id="IPR003656">
    <property type="entry name" value="Znf_BED"/>
</dbReference>
<dbReference type="OMA" id="FEHCASV"/>
<keyword evidence="4" id="KW-0862">Zinc</keyword>
<keyword evidence="5" id="KW-0238">DNA-binding</keyword>
<dbReference type="EMBL" id="LRBV02000006">
    <property type="status" value="NOT_ANNOTATED_CDS"/>
    <property type="molecule type" value="Genomic_DNA"/>
</dbReference>
<dbReference type="Pfam" id="PF05699">
    <property type="entry name" value="Dimer_Tnp_hAT"/>
    <property type="match status" value="1"/>
</dbReference>
<protein>
    <recommendedName>
        <fullName evidence="9">BED-type domain-containing protein</fullName>
    </recommendedName>
</protein>
<feature type="compositionally biased region" description="Basic residues" evidence="8">
    <location>
        <begin position="1"/>
        <end position="13"/>
    </location>
</feature>
<keyword evidence="2" id="KW-0479">Metal-binding</keyword>
<dbReference type="Gramene" id="QL06p027029:mrna">
    <property type="protein sequence ID" value="QL06p027029:mrna"/>
    <property type="gene ID" value="QL06p027029"/>
</dbReference>
<evidence type="ECO:0000256" key="4">
    <source>
        <dbReference type="ARBA" id="ARBA00022833"/>
    </source>
</evidence>
<dbReference type="Pfam" id="PF04937">
    <property type="entry name" value="DUF659"/>
    <property type="match status" value="1"/>
</dbReference>